<feature type="domain" description="N-acetyltransferase" evidence="1">
    <location>
        <begin position="5"/>
        <end position="150"/>
    </location>
</feature>
<dbReference type="InterPro" id="IPR016181">
    <property type="entry name" value="Acyl_CoA_acyltransferase"/>
</dbReference>
<dbReference type="Gene3D" id="3.40.630.30">
    <property type="match status" value="1"/>
</dbReference>
<evidence type="ECO:0000259" key="1">
    <source>
        <dbReference type="PROSITE" id="PS51186"/>
    </source>
</evidence>
<sequence>MSATYTIRLISASATYTVRNDVLRPGRPVTECYFAGDDSKGTFHLGLYKDENLIGVASFMKNSNPFFDPISQFQLRGMAILYKYKGQGLGSLLLKEGESKIKQEGHDPFLWFNARVNAIDFYKKHGYESFGQKFEVPGVCEHIVMFKHFESKNK</sequence>
<evidence type="ECO:0000313" key="3">
    <source>
        <dbReference type="Proteomes" id="UP000321367"/>
    </source>
</evidence>
<dbReference type="AlphaFoldDB" id="A0A5C6ZS57"/>
<dbReference type="EMBL" id="VORY01000019">
    <property type="protein sequence ID" value="TXD92619.1"/>
    <property type="molecule type" value="Genomic_DNA"/>
</dbReference>
<organism evidence="2 3">
    <name type="scientific">Gillisia hiemivivida</name>
    <dbReference type="NCBI Taxonomy" id="291190"/>
    <lineage>
        <taxon>Bacteria</taxon>
        <taxon>Pseudomonadati</taxon>
        <taxon>Bacteroidota</taxon>
        <taxon>Flavobacteriia</taxon>
        <taxon>Flavobacteriales</taxon>
        <taxon>Flavobacteriaceae</taxon>
        <taxon>Gillisia</taxon>
    </lineage>
</organism>
<dbReference type="PROSITE" id="PS51186">
    <property type="entry name" value="GNAT"/>
    <property type="match status" value="1"/>
</dbReference>
<dbReference type="GO" id="GO:0016747">
    <property type="term" value="F:acyltransferase activity, transferring groups other than amino-acyl groups"/>
    <property type="evidence" value="ECO:0007669"/>
    <property type="project" value="InterPro"/>
</dbReference>
<dbReference type="Pfam" id="PF13673">
    <property type="entry name" value="Acetyltransf_10"/>
    <property type="match status" value="1"/>
</dbReference>
<dbReference type="RefSeq" id="WP_146933713.1">
    <property type="nucleotide sequence ID" value="NZ_CBCSHZ010000018.1"/>
</dbReference>
<gene>
    <name evidence="2" type="ORF">ES724_13350</name>
</gene>
<keyword evidence="3" id="KW-1185">Reference proteome</keyword>
<dbReference type="InterPro" id="IPR000182">
    <property type="entry name" value="GNAT_dom"/>
</dbReference>
<keyword evidence="2" id="KW-0808">Transferase</keyword>
<accession>A0A5C6ZS57</accession>
<evidence type="ECO:0000313" key="2">
    <source>
        <dbReference type="EMBL" id="TXD92619.1"/>
    </source>
</evidence>
<name>A0A5C6ZS57_9FLAO</name>
<dbReference type="Proteomes" id="UP000321367">
    <property type="component" value="Unassembled WGS sequence"/>
</dbReference>
<protein>
    <submittedName>
        <fullName evidence="2">GNAT family N-acetyltransferase</fullName>
    </submittedName>
</protein>
<dbReference type="OrthoDB" id="2352823at2"/>
<comment type="caution">
    <text evidence="2">The sequence shown here is derived from an EMBL/GenBank/DDBJ whole genome shotgun (WGS) entry which is preliminary data.</text>
</comment>
<dbReference type="CDD" id="cd04301">
    <property type="entry name" value="NAT_SF"/>
    <property type="match status" value="1"/>
</dbReference>
<reference evidence="2 3" key="1">
    <citation type="submission" date="2019-08" db="EMBL/GenBank/DDBJ databases">
        <title>Genome sequence of Gillisia hiemivivida IC154 (type strain).</title>
        <authorList>
            <person name="Bowman J.P."/>
        </authorList>
    </citation>
    <scope>NUCLEOTIDE SEQUENCE [LARGE SCALE GENOMIC DNA]</scope>
    <source>
        <strain evidence="2 3">IC154</strain>
    </source>
</reference>
<dbReference type="SUPFAM" id="SSF55729">
    <property type="entry name" value="Acyl-CoA N-acyltransferases (Nat)"/>
    <property type="match status" value="1"/>
</dbReference>
<proteinExistence type="predicted"/>